<organism evidence="1 2">
    <name type="scientific">Dentiscutata erythropus</name>
    <dbReference type="NCBI Taxonomy" id="1348616"/>
    <lineage>
        <taxon>Eukaryota</taxon>
        <taxon>Fungi</taxon>
        <taxon>Fungi incertae sedis</taxon>
        <taxon>Mucoromycota</taxon>
        <taxon>Glomeromycotina</taxon>
        <taxon>Glomeromycetes</taxon>
        <taxon>Diversisporales</taxon>
        <taxon>Gigasporaceae</taxon>
        <taxon>Dentiscutata</taxon>
    </lineage>
</organism>
<comment type="caution">
    <text evidence="1">The sequence shown here is derived from an EMBL/GenBank/DDBJ whole genome shotgun (WGS) entry which is preliminary data.</text>
</comment>
<gene>
    <name evidence="1" type="ORF">DERYTH_LOCUS10423</name>
</gene>
<evidence type="ECO:0000313" key="2">
    <source>
        <dbReference type="Proteomes" id="UP000789405"/>
    </source>
</evidence>
<name>A0A9N9H8S7_9GLOM</name>
<feature type="non-terminal residue" evidence="1">
    <location>
        <position position="1"/>
    </location>
</feature>
<keyword evidence="2" id="KW-1185">Reference proteome</keyword>
<accession>A0A9N9H8S7</accession>
<dbReference type="Proteomes" id="UP000789405">
    <property type="component" value="Unassembled WGS sequence"/>
</dbReference>
<evidence type="ECO:0000313" key="1">
    <source>
        <dbReference type="EMBL" id="CAG8655630.1"/>
    </source>
</evidence>
<sequence>ADTSKYITTNYKDIDEKKTDIIIYSDIVEKLNHQYSSSNSKIIEIDYKETTQQDHDSKIEPIQNFKQYYITVESDNEIETNFDSDDLQIESSTQQQINYQYSEIFSKSESELSDLYSDDFDYTHKQKKELNMNSKRIHESEEHLVIENDLYIDHDSDFSENFEDYESDISEDSKLAKKAKLIN</sequence>
<proteinExistence type="predicted"/>
<dbReference type="AlphaFoldDB" id="A0A9N9H8S7"/>
<reference evidence="1" key="1">
    <citation type="submission" date="2021-06" db="EMBL/GenBank/DDBJ databases">
        <authorList>
            <person name="Kallberg Y."/>
            <person name="Tangrot J."/>
            <person name="Rosling A."/>
        </authorList>
    </citation>
    <scope>NUCLEOTIDE SEQUENCE</scope>
    <source>
        <strain evidence="1">MA453B</strain>
    </source>
</reference>
<protein>
    <submittedName>
        <fullName evidence="1">3422_t:CDS:1</fullName>
    </submittedName>
</protein>
<dbReference type="EMBL" id="CAJVPY010006067">
    <property type="protein sequence ID" value="CAG8655630.1"/>
    <property type="molecule type" value="Genomic_DNA"/>
</dbReference>